<dbReference type="PANTHER" id="PTHR31719:SF94">
    <property type="entry name" value="PROTEIN ATAF2"/>
    <property type="match status" value="1"/>
</dbReference>
<evidence type="ECO:0000259" key="6">
    <source>
        <dbReference type="PROSITE" id="PS51005"/>
    </source>
</evidence>
<feature type="domain" description="NAC" evidence="6">
    <location>
        <begin position="53"/>
        <end position="194"/>
    </location>
</feature>
<dbReference type="GO" id="GO:0006355">
    <property type="term" value="P:regulation of DNA-templated transcription"/>
    <property type="evidence" value="ECO:0007669"/>
    <property type="project" value="InterPro"/>
</dbReference>
<organism evidence="7">
    <name type="scientific">Oryza punctata</name>
    <name type="common">Red rice</name>
    <dbReference type="NCBI Taxonomy" id="4537"/>
    <lineage>
        <taxon>Eukaryota</taxon>
        <taxon>Viridiplantae</taxon>
        <taxon>Streptophyta</taxon>
        <taxon>Embryophyta</taxon>
        <taxon>Tracheophyta</taxon>
        <taxon>Spermatophyta</taxon>
        <taxon>Magnoliopsida</taxon>
        <taxon>Liliopsida</taxon>
        <taxon>Poales</taxon>
        <taxon>Poaceae</taxon>
        <taxon>BOP clade</taxon>
        <taxon>Oryzoideae</taxon>
        <taxon>Oryzeae</taxon>
        <taxon>Oryzinae</taxon>
        <taxon>Oryza</taxon>
    </lineage>
</organism>
<evidence type="ECO:0000256" key="4">
    <source>
        <dbReference type="ARBA" id="ARBA00023242"/>
    </source>
</evidence>
<protein>
    <recommendedName>
        <fullName evidence="6">NAC domain-containing protein</fullName>
    </recommendedName>
</protein>
<feature type="region of interest" description="Disordered" evidence="5">
    <location>
        <begin position="1"/>
        <end position="23"/>
    </location>
</feature>
<feature type="compositionally biased region" description="Low complexity" evidence="5">
    <location>
        <begin position="693"/>
        <end position="706"/>
    </location>
</feature>
<evidence type="ECO:0000313" key="8">
    <source>
        <dbReference type="Proteomes" id="UP000026962"/>
    </source>
</evidence>
<keyword evidence="2" id="KW-0238">DNA-binding</keyword>
<dbReference type="SUPFAM" id="SSF101941">
    <property type="entry name" value="NAC domain"/>
    <property type="match status" value="2"/>
</dbReference>
<keyword evidence="1" id="KW-0805">Transcription regulation</keyword>
<name>A0A0E0M7M8_ORYPU</name>
<keyword evidence="3" id="KW-0804">Transcription</keyword>
<dbReference type="PROSITE" id="PS51005">
    <property type="entry name" value="NAC"/>
    <property type="match status" value="2"/>
</dbReference>
<feature type="region of interest" description="Disordered" evidence="5">
    <location>
        <begin position="512"/>
        <end position="540"/>
    </location>
</feature>
<dbReference type="EnsemblPlants" id="OPUNC10G08540.1">
    <property type="protein sequence ID" value="OPUNC10G08540.1"/>
    <property type="gene ID" value="OPUNC10G08540"/>
</dbReference>
<evidence type="ECO:0000256" key="5">
    <source>
        <dbReference type="SAM" id="MobiDB-lite"/>
    </source>
</evidence>
<evidence type="ECO:0000256" key="2">
    <source>
        <dbReference type="ARBA" id="ARBA00023125"/>
    </source>
</evidence>
<feature type="compositionally biased region" description="Low complexity" evidence="5">
    <location>
        <begin position="654"/>
        <end position="667"/>
    </location>
</feature>
<dbReference type="Gramene" id="OPUNC10G08540.1">
    <property type="protein sequence ID" value="OPUNC10G08540.1"/>
    <property type="gene ID" value="OPUNC10G08540"/>
</dbReference>
<dbReference type="PANTHER" id="PTHR31719">
    <property type="entry name" value="NAC TRANSCRIPTION FACTOR 56"/>
    <property type="match status" value="1"/>
</dbReference>
<proteinExistence type="predicted"/>
<dbReference type="Proteomes" id="UP000026962">
    <property type="component" value="Chromosome 10"/>
</dbReference>
<dbReference type="InterPro" id="IPR003441">
    <property type="entry name" value="NAC-dom"/>
</dbReference>
<keyword evidence="8" id="KW-1185">Reference proteome</keyword>
<feature type="compositionally biased region" description="Basic and acidic residues" evidence="5">
    <location>
        <begin position="149"/>
        <end position="162"/>
    </location>
</feature>
<dbReference type="Pfam" id="PF02365">
    <property type="entry name" value="NAM"/>
    <property type="match status" value="2"/>
</dbReference>
<accession>A0A0E0M7M8</accession>
<dbReference type="GO" id="GO:0003677">
    <property type="term" value="F:DNA binding"/>
    <property type="evidence" value="ECO:0007669"/>
    <property type="project" value="UniProtKB-KW"/>
</dbReference>
<evidence type="ECO:0000256" key="1">
    <source>
        <dbReference type="ARBA" id="ARBA00023015"/>
    </source>
</evidence>
<evidence type="ECO:0000313" key="7">
    <source>
        <dbReference type="EnsemblPlants" id="OPUNC10G08540.1"/>
    </source>
</evidence>
<dbReference type="InterPro" id="IPR036093">
    <property type="entry name" value="NAC_dom_sf"/>
</dbReference>
<dbReference type="eggNOG" id="ENOG502R70W">
    <property type="taxonomic scope" value="Eukaryota"/>
</dbReference>
<feature type="region of interest" description="Disordered" evidence="5">
    <location>
        <begin position="149"/>
        <end position="179"/>
    </location>
</feature>
<evidence type="ECO:0000256" key="3">
    <source>
        <dbReference type="ARBA" id="ARBA00023163"/>
    </source>
</evidence>
<reference evidence="7" key="1">
    <citation type="submission" date="2015-04" db="UniProtKB">
        <authorList>
            <consortium name="EnsemblPlants"/>
        </authorList>
    </citation>
    <scope>IDENTIFICATION</scope>
</reference>
<feature type="region of interest" description="Disordered" evidence="5">
    <location>
        <begin position="641"/>
        <end position="757"/>
    </location>
</feature>
<feature type="domain" description="NAC" evidence="6">
    <location>
        <begin position="320"/>
        <end position="473"/>
    </location>
</feature>
<feature type="compositionally biased region" description="Low complexity" evidence="5">
    <location>
        <begin position="519"/>
        <end position="533"/>
    </location>
</feature>
<dbReference type="Gene3D" id="2.170.150.80">
    <property type="entry name" value="NAC domain"/>
    <property type="match status" value="1"/>
</dbReference>
<dbReference type="HOGENOM" id="CLU_368197_0_0_1"/>
<reference evidence="7" key="2">
    <citation type="submission" date="2018-05" db="EMBL/GenBank/DDBJ databases">
        <title>OpunRS2 (Oryza punctata Reference Sequence Version 2).</title>
        <authorList>
            <person name="Zhang J."/>
            <person name="Kudrna D."/>
            <person name="Lee S."/>
            <person name="Talag J."/>
            <person name="Welchert J."/>
            <person name="Wing R.A."/>
        </authorList>
    </citation>
    <scope>NUCLEOTIDE SEQUENCE [LARGE SCALE GENOMIC DNA]</scope>
</reference>
<dbReference type="AlphaFoldDB" id="A0A0E0M7M8"/>
<keyword evidence="4" id="KW-0539">Nucleus</keyword>
<sequence length="757" mass="82446">MGWAMVTWAPIESNPTPGERARRRRRVAQRLLPSGHGGTGRREGNEQARVPAWPHGVRFVPEDLKLLAILDDKRRGSPSEAMFHDTQILDFHPAKLYEDEQEGYIYFFSTIQFRSKNMVERKAEGGRWKVNNCKTVASPLAITMNFYEHSGDNDPVRKRGEEQPESDDDTESSMNKRRRVQASAATLAAAVNYQPPLQGGEYYSGYSVFGFGNIGATRSRAPPRWRPRTSFVPIPPVGQLSSHLIKRKKKEEKKNRFHFFQIRRAAATRDTSSRLAASSPTVSNLRRLARPVDRARTAGLGMAAPEDGEDKNFGKNKHGLPIGYYFVPTDLELLAILEVKRLGRPLPRAHDAVFHDMRILDFHPAELYEKYAKDEEKGYIYFFSRREFPTLSKKRPLRAAEGGVWHGSGVYKAVKSKKSGGYDVGQKKTLVFYQRFTGDKEAVKTNWGIQEFTRIIGPQNEVPDLAVYRLYKIRKVGRETPADLAADAAAATMSKRRQASAAAMADQANVASTSKAYAPPQSSSSQLQQDTPPANAAGPSNLAPRPCNCRECSAVTICRAPPGAPGHYGYFASSLDRKGKGKAPMDCTEQAACGCGYAASTSTTAPPPQGIEYYGFSVAIGDEDDLRLLMEALFPAEEGGAHTVADERDTPQGSSPAVAAAASAPPVLDGVVPGEGNAGDDGRRGSPQGGHGSSTSSAAATAAGLDVPGGGDDDVSCWSFPWEELLSKDDHDGDDVTSAARAVDDVSGSQQEDHPAR</sequence>